<dbReference type="Pfam" id="PF19054">
    <property type="entry name" value="DUF5753"/>
    <property type="match status" value="1"/>
</dbReference>
<dbReference type="EMBL" id="JACHJP010000007">
    <property type="protein sequence ID" value="MBB4918689.1"/>
    <property type="molecule type" value="Genomic_DNA"/>
</dbReference>
<reference evidence="2 3" key="1">
    <citation type="submission" date="2020-08" db="EMBL/GenBank/DDBJ databases">
        <title>Genomic Encyclopedia of Type Strains, Phase III (KMG-III): the genomes of soil and plant-associated and newly described type strains.</title>
        <authorList>
            <person name="Whitman W."/>
        </authorList>
    </citation>
    <scope>NUCLEOTIDE SEQUENCE [LARGE SCALE GENOMIC DNA]</scope>
    <source>
        <strain evidence="2 3">CECT 8840</strain>
    </source>
</reference>
<accession>A0A7W7VQM8</accession>
<evidence type="ECO:0000313" key="2">
    <source>
        <dbReference type="EMBL" id="MBB4918689.1"/>
    </source>
</evidence>
<dbReference type="CDD" id="cd00093">
    <property type="entry name" value="HTH_XRE"/>
    <property type="match status" value="1"/>
</dbReference>
<proteinExistence type="predicted"/>
<dbReference type="SMART" id="SM00530">
    <property type="entry name" value="HTH_XRE"/>
    <property type="match status" value="1"/>
</dbReference>
<protein>
    <submittedName>
        <fullName evidence="2">Transcriptional regulator with XRE-family HTH domain</fullName>
    </submittedName>
</protein>
<evidence type="ECO:0000259" key="1">
    <source>
        <dbReference type="PROSITE" id="PS50943"/>
    </source>
</evidence>
<comment type="caution">
    <text evidence="2">The sequence shown here is derived from an EMBL/GenBank/DDBJ whole genome shotgun (WGS) entry which is preliminary data.</text>
</comment>
<dbReference type="RefSeq" id="WP_221461405.1">
    <property type="nucleotide sequence ID" value="NZ_JACHJP010000007.1"/>
</dbReference>
<dbReference type="InterPro" id="IPR001387">
    <property type="entry name" value="Cro/C1-type_HTH"/>
</dbReference>
<dbReference type="PROSITE" id="PS50943">
    <property type="entry name" value="HTH_CROC1"/>
    <property type="match status" value="1"/>
</dbReference>
<organism evidence="2 3">
    <name type="scientific">Streptosporangium saharense</name>
    <dbReference type="NCBI Taxonomy" id="1706840"/>
    <lineage>
        <taxon>Bacteria</taxon>
        <taxon>Bacillati</taxon>
        <taxon>Actinomycetota</taxon>
        <taxon>Actinomycetes</taxon>
        <taxon>Streptosporangiales</taxon>
        <taxon>Streptosporangiaceae</taxon>
        <taxon>Streptosporangium</taxon>
    </lineage>
</organism>
<dbReference type="GO" id="GO:0003677">
    <property type="term" value="F:DNA binding"/>
    <property type="evidence" value="ECO:0007669"/>
    <property type="project" value="InterPro"/>
</dbReference>
<feature type="domain" description="HTH cro/C1-type" evidence="1">
    <location>
        <begin position="18"/>
        <end position="72"/>
    </location>
</feature>
<evidence type="ECO:0000313" key="3">
    <source>
        <dbReference type="Proteomes" id="UP000552644"/>
    </source>
</evidence>
<dbReference type="InterPro" id="IPR010982">
    <property type="entry name" value="Lambda_DNA-bd_dom_sf"/>
</dbReference>
<dbReference type="Proteomes" id="UP000552644">
    <property type="component" value="Unassembled WGS sequence"/>
</dbReference>
<dbReference type="Pfam" id="PF13560">
    <property type="entry name" value="HTH_31"/>
    <property type="match status" value="1"/>
</dbReference>
<dbReference type="Gene3D" id="1.10.260.40">
    <property type="entry name" value="lambda repressor-like DNA-binding domains"/>
    <property type="match status" value="1"/>
</dbReference>
<sequence>MTADTSPTVRRRRLASELRRMRTESGLSMQEAADRLGFAAASISRIETGSRGLRVRDLKAFLDLYEVPEQEREALTVLAREAQRRGWWTSYGDVLPGEHATLIGLEAEATSIRGYEQTLVPGLLQTADYARAVIGACRPDGTPEEVERLVTVQMERQRRLVGDGPLELSVVLGEGVLRQHVGTALTTAEQLRHLAEANRRPNVVVRVLPYRAGAHPALAGSFSVVGFPEEGDPDVVYLENLAGGVYLEGTPDITKYADIFGRLHAAALSQEDSVAMLLDASANLA</sequence>
<gene>
    <name evidence="2" type="ORF">FHS44_005819</name>
</gene>
<dbReference type="InterPro" id="IPR043917">
    <property type="entry name" value="DUF5753"/>
</dbReference>
<dbReference type="AlphaFoldDB" id="A0A7W7VQM8"/>
<name>A0A7W7VQM8_9ACTN</name>
<dbReference type="SUPFAM" id="SSF47413">
    <property type="entry name" value="lambda repressor-like DNA-binding domains"/>
    <property type="match status" value="1"/>
</dbReference>
<keyword evidence="3" id="KW-1185">Reference proteome</keyword>